<dbReference type="Proteomes" id="UP001213979">
    <property type="component" value="Unassembled WGS sequence"/>
</dbReference>
<comment type="caution">
    <text evidence="3">The sequence shown here is derived from an EMBL/GenBank/DDBJ whole genome shotgun (WGS) entry which is preliminary data.</text>
</comment>
<organism evidence="3 5">
    <name type="scientific">Anoxybacteroides rupiense</name>
    <dbReference type="NCBI Taxonomy" id="311460"/>
    <lineage>
        <taxon>Bacteria</taxon>
        <taxon>Bacillati</taxon>
        <taxon>Bacillota</taxon>
        <taxon>Bacilli</taxon>
        <taxon>Bacillales</taxon>
        <taxon>Anoxybacillaceae</taxon>
        <taxon>Anoxybacteroides</taxon>
    </lineage>
</organism>
<dbReference type="AlphaFoldDB" id="A0ABD5ITG1"/>
<name>A0ABD5ITG1_9BACL</name>
<feature type="domain" description="SLH" evidence="1">
    <location>
        <begin position="1"/>
        <end position="55"/>
    </location>
</feature>
<evidence type="ECO:0000313" key="3">
    <source>
        <dbReference type="EMBL" id="MED5051272.1"/>
    </source>
</evidence>
<accession>A0ABD5ITG1</accession>
<dbReference type="InterPro" id="IPR001119">
    <property type="entry name" value="SLH_dom"/>
</dbReference>
<dbReference type="PROSITE" id="PS51272">
    <property type="entry name" value="SLH"/>
    <property type="match status" value="1"/>
</dbReference>
<dbReference type="RefSeq" id="WP_082741694.1">
    <property type="nucleotide sequence ID" value="NZ_JACIDF010000006.1"/>
</dbReference>
<keyword evidence="4" id="KW-1185">Reference proteome</keyword>
<reference evidence="3 5" key="2">
    <citation type="submission" date="2023-03" db="EMBL/GenBank/DDBJ databases">
        <title>Bacillus Genome Sequencing.</title>
        <authorList>
            <person name="Dunlap C."/>
        </authorList>
    </citation>
    <scope>NUCLEOTIDE SEQUENCE [LARGE SCALE GENOMIC DNA]</scope>
    <source>
        <strain evidence="3 5">NRS-38</strain>
    </source>
</reference>
<evidence type="ECO:0000259" key="1">
    <source>
        <dbReference type="PROSITE" id="PS51272"/>
    </source>
</evidence>
<dbReference type="EMBL" id="JARTLI010000005">
    <property type="protein sequence ID" value="MED5051272.1"/>
    <property type="molecule type" value="Genomic_DNA"/>
</dbReference>
<gene>
    <name evidence="3" type="ORF">P9850_05265</name>
    <name evidence="2" type="ORF">PNH38_16380</name>
</gene>
<dbReference type="EMBL" id="JAQOTG010000023">
    <property type="protein sequence ID" value="MDE8565426.1"/>
    <property type="molecule type" value="Genomic_DNA"/>
</dbReference>
<evidence type="ECO:0000313" key="4">
    <source>
        <dbReference type="Proteomes" id="UP001213979"/>
    </source>
</evidence>
<protein>
    <submittedName>
        <fullName evidence="3">S-layer homology domain-containing protein</fullName>
    </submittedName>
</protein>
<proteinExistence type="predicted"/>
<evidence type="ECO:0000313" key="5">
    <source>
        <dbReference type="Proteomes" id="UP001339962"/>
    </source>
</evidence>
<dbReference type="Proteomes" id="UP001339962">
    <property type="component" value="Unassembled WGS sequence"/>
</dbReference>
<dbReference type="Pfam" id="PF00395">
    <property type="entry name" value="SLH"/>
    <property type="match status" value="1"/>
</dbReference>
<evidence type="ECO:0000313" key="2">
    <source>
        <dbReference type="EMBL" id="MDE8565426.1"/>
    </source>
</evidence>
<sequence length="55" mass="6084">MAKDHPDYDYIKAAVNEGIFKGDDSGKFGPDKPLTRAQMAKVLVEAFHVNYSPLS</sequence>
<reference evidence="2 4" key="1">
    <citation type="submission" date="2023-01" db="EMBL/GenBank/DDBJ databases">
        <title>Genome-based reclassification of Anoxybacillus geothermalis as a later heterotypic synonym of Anoxybacillus rupiensis.</title>
        <authorList>
            <person name="Inan Bektas K."/>
            <person name="Canakci S."/>
            <person name="Belduz A.A."/>
            <person name="Guler H.H."/>
        </authorList>
    </citation>
    <scope>NUCLEOTIDE SEQUENCE [LARGE SCALE GENOMIC DNA]</scope>
    <source>
        <strain evidence="2 4">DSM 17127</strain>
    </source>
</reference>